<evidence type="ECO:0000256" key="1">
    <source>
        <dbReference type="SAM" id="MobiDB-lite"/>
    </source>
</evidence>
<comment type="caution">
    <text evidence="2">The sequence shown here is derived from an EMBL/GenBank/DDBJ whole genome shotgun (WGS) entry which is preliminary data.</text>
</comment>
<gene>
    <name evidence="2" type="ORF">AVEN_74769_1</name>
</gene>
<dbReference type="AlphaFoldDB" id="A0A4Y2JE27"/>
<keyword evidence="3" id="KW-1185">Reference proteome</keyword>
<proteinExistence type="predicted"/>
<accession>A0A4Y2JE27</accession>
<name>A0A4Y2JE27_ARAVE</name>
<dbReference type="Proteomes" id="UP000499080">
    <property type="component" value="Unassembled WGS sequence"/>
</dbReference>
<evidence type="ECO:0000313" key="2">
    <source>
        <dbReference type="EMBL" id="GBM88563.1"/>
    </source>
</evidence>
<evidence type="ECO:0000313" key="3">
    <source>
        <dbReference type="Proteomes" id="UP000499080"/>
    </source>
</evidence>
<feature type="region of interest" description="Disordered" evidence="1">
    <location>
        <begin position="1"/>
        <end position="26"/>
    </location>
</feature>
<reference evidence="2 3" key="1">
    <citation type="journal article" date="2019" name="Sci. Rep.">
        <title>Orb-weaving spider Araneus ventricosus genome elucidates the spidroin gene catalogue.</title>
        <authorList>
            <person name="Kono N."/>
            <person name="Nakamura H."/>
            <person name="Ohtoshi R."/>
            <person name="Moran D.A.P."/>
            <person name="Shinohara A."/>
            <person name="Yoshida Y."/>
            <person name="Fujiwara M."/>
            <person name="Mori M."/>
            <person name="Tomita M."/>
            <person name="Arakawa K."/>
        </authorList>
    </citation>
    <scope>NUCLEOTIDE SEQUENCE [LARGE SCALE GENOMIC DNA]</scope>
</reference>
<dbReference type="EMBL" id="BGPR01110269">
    <property type="protein sequence ID" value="GBM88563.1"/>
    <property type="molecule type" value="Genomic_DNA"/>
</dbReference>
<sequence>RGYTVRPSTLPLEVSSTEGATEDHGSASHFHALRVPVKFDTDGISSPNYSPPRRQENNFSMDDTPHIHIHRVTCNLIWKNGSKSVVENPGNSHFTVKIRRRSHLGDRSESHEEENDLELAQLHRMLIMICNFHQWV</sequence>
<feature type="region of interest" description="Disordered" evidence="1">
    <location>
        <begin position="41"/>
        <end position="60"/>
    </location>
</feature>
<protein>
    <submittedName>
        <fullName evidence="2">Uncharacterized protein</fullName>
    </submittedName>
</protein>
<organism evidence="2 3">
    <name type="scientific">Araneus ventricosus</name>
    <name type="common">Orbweaver spider</name>
    <name type="synonym">Epeira ventricosa</name>
    <dbReference type="NCBI Taxonomy" id="182803"/>
    <lineage>
        <taxon>Eukaryota</taxon>
        <taxon>Metazoa</taxon>
        <taxon>Ecdysozoa</taxon>
        <taxon>Arthropoda</taxon>
        <taxon>Chelicerata</taxon>
        <taxon>Arachnida</taxon>
        <taxon>Araneae</taxon>
        <taxon>Araneomorphae</taxon>
        <taxon>Entelegynae</taxon>
        <taxon>Araneoidea</taxon>
        <taxon>Araneidae</taxon>
        <taxon>Araneus</taxon>
    </lineage>
</organism>
<feature type="non-terminal residue" evidence="2">
    <location>
        <position position="1"/>
    </location>
</feature>